<dbReference type="EMBL" id="CP117454">
    <property type="protein sequence ID" value="WLG87516.1"/>
    <property type="molecule type" value="Genomic_DNA"/>
</dbReference>
<organism evidence="1 2">
    <name type="scientific">Pseudomonas cucumis</name>
    <dbReference type="NCBI Taxonomy" id="2954082"/>
    <lineage>
        <taxon>Bacteria</taxon>
        <taxon>Pseudomonadati</taxon>
        <taxon>Pseudomonadota</taxon>
        <taxon>Gammaproteobacteria</taxon>
        <taxon>Pseudomonadales</taxon>
        <taxon>Pseudomonadaceae</taxon>
        <taxon>Pseudomonas</taxon>
    </lineage>
</organism>
<dbReference type="Proteomes" id="UP001239418">
    <property type="component" value="Chromosome"/>
</dbReference>
<protein>
    <recommendedName>
        <fullName evidence="3">Lipoprotein</fullName>
    </recommendedName>
</protein>
<proteinExistence type="predicted"/>
<accession>A0ABY9F600</accession>
<evidence type="ECO:0000313" key="2">
    <source>
        <dbReference type="Proteomes" id="UP001239418"/>
    </source>
</evidence>
<sequence>MHFAMAIKQISNPSKCRMGVIAPSIPTALNKDFIMDARDFFHCIARVAILSFGAFGITGCSTAQSDSFTLLTELPPEFRLRGEASYVPRTGETCTVPPREGRNYPGLKFFEQELIKGAQTANFEVPLTSKAGGCPLVLDSFSFEVQGKYGAKRLDIGRDYVDLSFQDGIANIQSLTSPIVFQNQCQWLFRTIGKKNYITKILKCETAPNEGQTTSSVIGGALQRDQLAGKTVKVVFTMINEEKPAIGDTWIKFPTGWKRCMGDSIEDPYAFCGDNKTDFKPFKMPDGRDCTIYPACTE</sequence>
<evidence type="ECO:0000313" key="1">
    <source>
        <dbReference type="EMBL" id="WLG87516.1"/>
    </source>
</evidence>
<gene>
    <name evidence="1" type="ORF">PSH97_13710</name>
</gene>
<evidence type="ECO:0008006" key="3">
    <source>
        <dbReference type="Google" id="ProtNLM"/>
    </source>
</evidence>
<keyword evidence="2" id="KW-1185">Reference proteome</keyword>
<dbReference type="RefSeq" id="WP_305449647.1">
    <property type="nucleotide sequence ID" value="NZ_CP117454.1"/>
</dbReference>
<name>A0ABY9F600_9PSED</name>
<reference evidence="1 2" key="1">
    <citation type="submission" date="2023-02" db="EMBL/GenBank/DDBJ databases">
        <title>Evolution of Hrp T3SS in non-pathogenic Pseudomonas fluorescens.</title>
        <authorList>
            <person name="Liao K."/>
            <person name="Wei H."/>
            <person name="Gu Y."/>
        </authorList>
    </citation>
    <scope>NUCLEOTIDE SEQUENCE [LARGE SCALE GENOMIC DNA]</scope>
    <source>
        <strain evidence="1 2">FP1935</strain>
    </source>
</reference>